<dbReference type="RefSeq" id="WP_184938029.1">
    <property type="nucleotide sequence ID" value="NZ_BAAAWZ010000001.1"/>
</dbReference>
<sequence length="299" mass="31363">MTHEPGEVHVVLGRKIIVVAVAAATAFTVQGAAAGSDTRTAGKAPASSATAPAVDTAPASSATAPAVDTAPAAHTEPAAHTGTAAHTGSATGRAGLECVRVRGATACVGPDDSDRPGISIEDTTTDRLHPAVEYYLNGYLGTKYVIHNLARKGEARGSLGVGKVVTFRAAIYKGNRRIKVSRWKTVRDVAEHPVKRETRVTPAAARARAEVCTSTKGAASTCFSERKTFVFACDTSADKYQARAEYFVGGDPTARFEIHQLAGAGTCGKAEHGDLSVSMYRASVFNGNRRVATRLYRYN</sequence>
<proteinExistence type="predicted"/>
<name>A0A841CYC8_PLAVE</name>
<dbReference type="Proteomes" id="UP000562352">
    <property type="component" value="Unassembled WGS sequence"/>
</dbReference>
<feature type="compositionally biased region" description="Low complexity" evidence="1">
    <location>
        <begin position="44"/>
        <end position="90"/>
    </location>
</feature>
<gene>
    <name evidence="2" type="ORF">FHS22_000552</name>
</gene>
<organism evidence="2 3">
    <name type="scientific">Planomonospora venezuelensis</name>
    <dbReference type="NCBI Taxonomy" id="1999"/>
    <lineage>
        <taxon>Bacteria</taxon>
        <taxon>Bacillati</taxon>
        <taxon>Actinomycetota</taxon>
        <taxon>Actinomycetes</taxon>
        <taxon>Streptosporangiales</taxon>
        <taxon>Streptosporangiaceae</taxon>
        <taxon>Planomonospora</taxon>
    </lineage>
</organism>
<comment type="caution">
    <text evidence="2">The sequence shown here is derived from an EMBL/GenBank/DDBJ whole genome shotgun (WGS) entry which is preliminary data.</text>
</comment>
<feature type="region of interest" description="Disordered" evidence="1">
    <location>
        <begin position="32"/>
        <end position="90"/>
    </location>
</feature>
<reference evidence="2 3" key="1">
    <citation type="submission" date="2020-08" db="EMBL/GenBank/DDBJ databases">
        <title>Genomic Encyclopedia of Type Strains, Phase III (KMG-III): the genomes of soil and plant-associated and newly described type strains.</title>
        <authorList>
            <person name="Whitman W."/>
        </authorList>
    </citation>
    <scope>NUCLEOTIDE SEQUENCE [LARGE SCALE GENOMIC DNA]</scope>
    <source>
        <strain evidence="2 3">CECT 3303</strain>
    </source>
</reference>
<evidence type="ECO:0000313" key="3">
    <source>
        <dbReference type="Proteomes" id="UP000562352"/>
    </source>
</evidence>
<evidence type="ECO:0000256" key="1">
    <source>
        <dbReference type="SAM" id="MobiDB-lite"/>
    </source>
</evidence>
<evidence type="ECO:0000313" key="2">
    <source>
        <dbReference type="EMBL" id="MBB5961314.1"/>
    </source>
</evidence>
<dbReference type="AlphaFoldDB" id="A0A841CYC8"/>
<accession>A0A841CYC8</accession>
<protein>
    <submittedName>
        <fullName evidence="2">Uncharacterized protein</fullName>
    </submittedName>
</protein>
<dbReference type="EMBL" id="JACHJJ010000001">
    <property type="protein sequence ID" value="MBB5961314.1"/>
    <property type="molecule type" value="Genomic_DNA"/>
</dbReference>
<keyword evidence="3" id="KW-1185">Reference proteome</keyword>